<dbReference type="Pfam" id="PF12697">
    <property type="entry name" value="Abhydrolase_6"/>
    <property type="match status" value="1"/>
</dbReference>
<dbReference type="GO" id="GO:0072330">
    <property type="term" value="P:monocarboxylic acid biosynthetic process"/>
    <property type="evidence" value="ECO:0007669"/>
    <property type="project" value="UniProtKB-ARBA"/>
</dbReference>
<sequence>MNTAPQDWARDTGSAMVSIGTHCLYTSISGPPRTPQNPLFVVLAGAGDVASSYTALAPLVSQFSRILLYDRSGLGRSEPRPSLPKSTDPTTTTAVTAAEELHSLLVTTNLRSPLVLVAHSYGAIVAREYLHLYNDEVAGIVFADGSTERQCDYFELPDANINAVLGNLKVAQVTGLRADSKLSRDEWRDRAIDIARGAAAAQVEVDSFVGVCHTLAEKKQFQNRAMGHRPVSVIRCNSAMDYERIYENGVEAGNGTPQQQRAFRDLLDRWEAIDRKMKEEQLQLSSTTHLVHLPDCGHNVHLIRPDIVADEIRWVLDQLRNPRGDALL</sequence>
<dbReference type="InterPro" id="IPR050266">
    <property type="entry name" value="AB_hydrolase_sf"/>
</dbReference>
<gene>
    <name evidence="2" type="ORF">PEBR_38707</name>
</gene>
<accession>A0A1S9RAS9</accession>
<dbReference type="EMBL" id="LJBN01000217">
    <property type="protein sequence ID" value="OOQ82495.1"/>
    <property type="molecule type" value="Genomic_DNA"/>
</dbReference>
<evidence type="ECO:0000313" key="3">
    <source>
        <dbReference type="Proteomes" id="UP000190744"/>
    </source>
</evidence>
<dbReference type="Proteomes" id="UP000190744">
    <property type="component" value="Unassembled WGS sequence"/>
</dbReference>
<dbReference type="PANTHER" id="PTHR43798:SF33">
    <property type="entry name" value="HYDROLASE, PUTATIVE (AFU_ORTHOLOGUE AFUA_2G14860)-RELATED"/>
    <property type="match status" value="1"/>
</dbReference>
<dbReference type="AlphaFoldDB" id="A0A1S9RAS9"/>
<dbReference type="GO" id="GO:0016787">
    <property type="term" value="F:hydrolase activity"/>
    <property type="evidence" value="ECO:0007669"/>
    <property type="project" value="UniProtKB-KW"/>
</dbReference>
<dbReference type="PANTHER" id="PTHR43798">
    <property type="entry name" value="MONOACYLGLYCEROL LIPASE"/>
    <property type="match status" value="1"/>
</dbReference>
<dbReference type="InterPro" id="IPR029058">
    <property type="entry name" value="AB_hydrolase_fold"/>
</dbReference>
<keyword evidence="2" id="KW-0378">Hydrolase</keyword>
<name>A0A1S9RAS9_PENBI</name>
<dbReference type="Gene3D" id="3.40.50.1820">
    <property type="entry name" value="alpha/beta hydrolase"/>
    <property type="match status" value="1"/>
</dbReference>
<dbReference type="InterPro" id="IPR000073">
    <property type="entry name" value="AB_hydrolase_1"/>
</dbReference>
<dbReference type="GO" id="GO:0017000">
    <property type="term" value="P:antibiotic biosynthetic process"/>
    <property type="evidence" value="ECO:0007669"/>
    <property type="project" value="UniProtKB-ARBA"/>
</dbReference>
<evidence type="ECO:0000259" key="1">
    <source>
        <dbReference type="Pfam" id="PF12697"/>
    </source>
</evidence>
<reference evidence="3" key="1">
    <citation type="submission" date="2015-09" db="EMBL/GenBank/DDBJ databases">
        <authorList>
            <person name="Fill T.P."/>
            <person name="Baretta J.F."/>
            <person name="de Almeida L.G."/>
            <person name="Rocha M."/>
            <person name="de Souza D.H."/>
            <person name="Malavazi I."/>
            <person name="Cerdeira L.T."/>
            <person name="Hong H."/>
            <person name="Samborskyy M."/>
            <person name="de Vasconcelos A.T."/>
            <person name="Leadlay P."/>
            <person name="Rodrigues-Filho E."/>
        </authorList>
    </citation>
    <scope>NUCLEOTIDE SEQUENCE [LARGE SCALE GENOMIC DNA]</scope>
    <source>
        <strain evidence="3">LaBioMMi 136</strain>
    </source>
</reference>
<feature type="domain" description="AB hydrolase-1" evidence="1">
    <location>
        <begin position="41"/>
        <end position="310"/>
    </location>
</feature>
<protein>
    <submittedName>
        <fullName evidence="2">Putative alpha/beta hydrolase</fullName>
    </submittedName>
</protein>
<proteinExistence type="predicted"/>
<comment type="caution">
    <text evidence="2">The sequence shown here is derived from an EMBL/GenBank/DDBJ whole genome shotgun (WGS) entry which is preliminary data.</text>
</comment>
<dbReference type="GO" id="GO:0016020">
    <property type="term" value="C:membrane"/>
    <property type="evidence" value="ECO:0007669"/>
    <property type="project" value="TreeGrafter"/>
</dbReference>
<evidence type="ECO:0000313" key="2">
    <source>
        <dbReference type="EMBL" id="OOQ82495.1"/>
    </source>
</evidence>
<dbReference type="SUPFAM" id="SSF53474">
    <property type="entry name" value="alpha/beta-Hydrolases"/>
    <property type="match status" value="1"/>
</dbReference>
<organism evidence="2 3">
    <name type="scientific">Penicillium brasilianum</name>
    <dbReference type="NCBI Taxonomy" id="104259"/>
    <lineage>
        <taxon>Eukaryota</taxon>
        <taxon>Fungi</taxon>
        <taxon>Dikarya</taxon>
        <taxon>Ascomycota</taxon>
        <taxon>Pezizomycotina</taxon>
        <taxon>Eurotiomycetes</taxon>
        <taxon>Eurotiomycetidae</taxon>
        <taxon>Eurotiales</taxon>
        <taxon>Aspergillaceae</taxon>
        <taxon>Penicillium</taxon>
    </lineage>
</organism>